<protein>
    <recommendedName>
        <fullName evidence="3">F-box domain-containing protein</fullName>
    </recommendedName>
</protein>
<sequence length="464" mass="52719">MPLGRLPTELLQEIAHLTGNDVKNLRRVDQFVHGAVDPIMWDVHPIILNLREKHPASTMSMLDDLSHLPTALKFRKLEIKCLDPWQWKKGEGTPPDPEYKKEVIEARKRLPEILQLALSALKGLKSVKWELGWKDSKWCHSSVLESLGSLPLLVDFRVTVETTLPLPLQHLRNGSLQTLAVKMENALEDHKQFISALRTVLVYNPHITNLQLHMSQPQNEYLSFHDLFQDIPDGTIRLRSLLLSGWTVEMTPRVWPRLKLLHSLEFPSIRDDTHESLWKSLSSHPPQSIRRISSALVCDGLLDFLQSISGLEVLELRHAGGNTDAESDRLARRFYQDVFPRHRSTVKKLAILPSFTGMWTIGLQNMDILDGCQRLTHLTVGLYIAELIPGANERDAVASLISRVARLSQFSTGTLTPMRLSQLILDYWTKGHINGLLVLNYFSEPRCVVNLQSSQSSVMFPLPP</sequence>
<proteinExistence type="predicted"/>
<name>A0ABR3FTA3_9AGAR</name>
<evidence type="ECO:0008006" key="3">
    <source>
        <dbReference type="Google" id="ProtNLM"/>
    </source>
</evidence>
<comment type="caution">
    <text evidence="1">The sequence shown here is derived from an EMBL/GenBank/DDBJ whole genome shotgun (WGS) entry which is preliminary data.</text>
</comment>
<reference evidence="1 2" key="1">
    <citation type="submission" date="2024-02" db="EMBL/GenBank/DDBJ databases">
        <title>A draft genome for the cacao thread blight pathogen Marasmius crinis-equi.</title>
        <authorList>
            <person name="Cohen S.P."/>
            <person name="Baruah I.K."/>
            <person name="Amoako-Attah I."/>
            <person name="Bukari Y."/>
            <person name="Meinhardt L.W."/>
            <person name="Bailey B.A."/>
        </authorList>
    </citation>
    <scope>NUCLEOTIDE SEQUENCE [LARGE SCALE GENOMIC DNA]</scope>
    <source>
        <strain evidence="1 2">GH-76</strain>
    </source>
</reference>
<dbReference type="EMBL" id="JBAHYK010000088">
    <property type="protein sequence ID" value="KAL0578702.1"/>
    <property type="molecule type" value="Genomic_DNA"/>
</dbReference>
<keyword evidence="2" id="KW-1185">Reference proteome</keyword>
<dbReference type="Proteomes" id="UP001465976">
    <property type="component" value="Unassembled WGS sequence"/>
</dbReference>
<evidence type="ECO:0000313" key="1">
    <source>
        <dbReference type="EMBL" id="KAL0578702.1"/>
    </source>
</evidence>
<gene>
    <name evidence="1" type="ORF">V5O48_003322</name>
</gene>
<evidence type="ECO:0000313" key="2">
    <source>
        <dbReference type="Proteomes" id="UP001465976"/>
    </source>
</evidence>
<accession>A0ABR3FTA3</accession>
<organism evidence="1 2">
    <name type="scientific">Marasmius crinis-equi</name>
    <dbReference type="NCBI Taxonomy" id="585013"/>
    <lineage>
        <taxon>Eukaryota</taxon>
        <taxon>Fungi</taxon>
        <taxon>Dikarya</taxon>
        <taxon>Basidiomycota</taxon>
        <taxon>Agaricomycotina</taxon>
        <taxon>Agaricomycetes</taxon>
        <taxon>Agaricomycetidae</taxon>
        <taxon>Agaricales</taxon>
        <taxon>Marasmiineae</taxon>
        <taxon>Marasmiaceae</taxon>
        <taxon>Marasmius</taxon>
    </lineage>
</organism>